<dbReference type="InterPro" id="IPR048050">
    <property type="entry name" value="ANTH_N_plant"/>
</dbReference>
<keyword evidence="7" id="KW-0168">Coated pit</keyword>
<evidence type="ECO:0000256" key="5">
    <source>
        <dbReference type="ARBA" id="ARBA00023034"/>
    </source>
</evidence>
<dbReference type="InterPro" id="IPR013809">
    <property type="entry name" value="ENTH"/>
</dbReference>
<evidence type="ECO:0000313" key="11">
    <source>
        <dbReference type="EMBL" id="RVX02506.1"/>
    </source>
</evidence>
<evidence type="ECO:0000256" key="6">
    <source>
        <dbReference type="ARBA" id="ARBA00023136"/>
    </source>
</evidence>
<evidence type="ECO:0000259" key="10">
    <source>
        <dbReference type="PROSITE" id="PS50942"/>
    </source>
</evidence>
<sequence>MFHHQRLGLFPVSHLHGAEQDQKSSWSSEGPDQHRPSKSWQQQLLADLDVAIVKATRHEEYPAEERHIREILSLTCYSRAFVSACVNTLARRLNKTKNWTVALKTLMLIHRLLADGDPSYEQEIFFSTRRGTRILNMSDFRDHSSQSNSWDYSAFVRTYALYLDERLEFRMQGKRGKRSAFEYEEDEEEGSAAAQARNTPVCDMKTVDIFSRINHLQQLLERFLACRPTGEAKSNRVVLVALYPIVKESFQIYYDITEIMGILIERFMELEVQDCVKVHEIFYRVLKQFDELDSFYTWCRSTGIARSSEYPEVEKIALKKLDLMDEFIRDKAALAQSRKNRIVGPEEPVVEAKEPEPVEENINAIKALPAPEGWEVRWRKKRRSPRKRRRRRRRRLISKSSGSSLGSLHNRRCSRLGNSPGPIRKRFVSAEDQLRRRFRHVVAGRHVSASNNGRKRQREERLEPAEALAAWLWIDWKAAMLALPAPPTSNDGASTRSVDPFAASLAVAPPTYVQMSEMEKKQKLLMEEQFSVATVCKGWDARTSWNSKVSRKSVQQWRIHTQLLKRNLGQL</sequence>
<evidence type="ECO:0000256" key="3">
    <source>
        <dbReference type="ARBA" id="ARBA00004600"/>
    </source>
</evidence>
<organism evidence="11 12">
    <name type="scientific">Vitis vinifera</name>
    <name type="common">Grape</name>
    <dbReference type="NCBI Taxonomy" id="29760"/>
    <lineage>
        <taxon>Eukaryota</taxon>
        <taxon>Viridiplantae</taxon>
        <taxon>Streptophyta</taxon>
        <taxon>Embryophyta</taxon>
        <taxon>Tracheophyta</taxon>
        <taxon>Spermatophyta</taxon>
        <taxon>Magnoliopsida</taxon>
        <taxon>eudicotyledons</taxon>
        <taxon>Gunneridae</taxon>
        <taxon>Pentapetalae</taxon>
        <taxon>rosids</taxon>
        <taxon>Vitales</taxon>
        <taxon>Vitaceae</taxon>
        <taxon>Viteae</taxon>
        <taxon>Vitis</taxon>
    </lineage>
</organism>
<dbReference type="GO" id="GO:0048268">
    <property type="term" value="P:clathrin coat assembly"/>
    <property type="evidence" value="ECO:0007669"/>
    <property type="project" value="InterPro"/>
</dbReference>
<dbReference type="SUPFAM" id="SSF48464">
    <property type="entry name" value="ENTH/VHS domain"/>
    <property type="match status" value="1"/>
</dbReference>
<dbReference type="GO" id="GO:0005545">
    <property type="term" value="F:1-phosphatidylinositol binding"/>
    <property type="evidence" value="ECO:0007669"/>
    <property type="project" value="InterPro"/>
</dbReference>
<dbReference type="InterPro" id="IPR008942">
    <property type="entry name" value="ENTH_VHS"/>
</dbReference>
<dbReference type="PANTHER" id="PTHR22951">
    <property type="entry name" value="CLATHRIN ASSEMBLY PROTEIN"/>
    <property type="match status" value="1"/>
</dbReference>
<dbReference type="Pfam" id="PF07651">
    <property type="entry name" value="ANTH"/>
    <property type="match status" value="1"/>
</dbReference>
<gene>
    <name evidence="11" type="primary">VvCHDp000752_0</name>
    <name evidence="11" type="ORF">CK203_031179</name>
</gene>
<dbReference type="SMART" id="SM00273">
    <property type="entry name" value="ENTH"/>
    <property type="match status" value="1"/>
</dbReference>
<keyword evidence="4" id="KW-0254">Endocytosis</keyword>
<dbReference type="PANTHER" id="PTHR22951:SF12">
    <property type="entry name" value="OS05G0426100 PROTEIN"/>
    <property type="match status" value="1"/>
</dbReference>
<comment type="subcellular location">
    <subcellularLocation>
        <location evidence="1">Cytoplasmic vesicle</location>
        <location evidence="1">Clathrin-coated vesicle</location>
    </subcellularLocation>
    <subcellularLocation>
        <location evidence="2">Golgi apparatus</location>
    </subcellularLocation>
    <subcellularLocation>
        <location evidence="3">Membrane</location>
        <location evidence="3">Clathrin-coated pit</location>
    </subcellularLocation>
</comment>
<dbReference type="GO" id="GO:0072583">
    <property type="term" value="P:clathrin-dependent endocytosis"/>
    <property type="evidence" value="ECO:0007669"/>
    <property type="project" value="InterPro"/>
</dbReference>
<dbReference type="Gene3D" id="1.20.58.150">
    <property type="entry name" value="ANTH domain"/>
    <property type="match status" value="1"/>
</dbReference>
<dbReference type="InterPro" id="IPR011417">
    <property type="entry name" value="ANTH_dom"/>
</dbReference>
<dbReference type="Proteomes" id="UP000288805">
    <property type="component" value="Unassembled WGS sequence"/>
</dbReference>
<evidence type="ECO:0000256" key="1">
    <source>
        <dbReference type="ARBA" id="ARBA00004132"/>
    </source>
</evidence>
<dbReference type="InterPro" id="IPR014712">
    <property type="entry name" value="ANTH_dom_sf"/>
</dbReference>
<dbReference type="GO" id="GO:0030136">
    <property type="term" value="C:clathrin-coated vesicle"/>
    <property type="evidence" value="ECO:0007669"/>
    <property type="project" value="UniProtKB-SubCell"/>
</dbReference>
<dbReference type="FunFam" id="1.20.58.150:FF:000005">
    <property type="entry name" value="putative clathrin assembly protein At2g25430"/>
    <property type="match status" value="1"/>
</dbReference>
<accession>A0A438J0M7</accession>
<dbReference type="FunFam" id="1.25.40.90:FF:000019">
    <property type="entry name" value="Clathrin coat assembly protein"/>
    <property type="match status" value="1"/>
</dbReference>
<dbReference type="GO" id="GO:0030276">
    <property type="term" value="F:clathrin binding"/>
    <property type="evidence" value="ECO:0007669"/>
    <property type="project" value="InterPro"/>
</dbReference>
<dbReference type="GO" id="GO:0005794">
    <property type="term" value="C:Golgi apparatus"/>
    <property type="evidence" value="ECO:0007669"/>
    <property type="project" value="UniProtKB-SubCell"/>
</dbReference>
<evidence type="ECO:0000256" key="9">
    <source>
        <dbReference type="SAM" id="MobiDB-lite"/>
    </source>
</evidence>
<feature type="compositionally biased region" description="Low complexity" evidence="9">
    <location>
        <begin position="398"/>
        <end position="408"/>
    </location>
</feature>
<reference evidence="11 12" key="1">
    <citation type="journal article" date="2018" name="PLoS Genet.">
        <title>Population sequencing reveals clonal diversity and ancestral inbreeding in the grapevine cultivar Chardonnay.</title>
        <authorList>
            <person name="Roach M.J."/>
            <person name="Johnson D.L."/>
            <person name="Bohlmann J."/>
            <person name="van Vuuren H.J."/>
            <person name="Jones S.J."/>
            <person name="Pretorius I.S."/>
            <person name="Schmidt S.A."/>
            <person name="Borneman A.R."/>
        </authorList>
    </citation>
    <scope>NUCLEOTIDE SEQUENCE [LARGE SCALE GENOMIC DNA]</scope>
    <source>
        <strain evidence="12">cv. Chardonnay</strain>
        <tissue evidence="11">Leaf</tissue>
    </source>
</reference>
<keyword evidence="5" id="KW-0333">Golgi apparatus</keyword>
<evidence type="ECO:0000256" key="2">
    <source>
        <dbReference type="ARBA" id="ARBA00004555"/>
    </source>
</evidence>
<dbReference type="InterPro" id="IPR045192">
    <property type="entry name" value="AP180-like"/>
</dbReference>
<proteinExistence type="predicted"/>
<dbReference type="EMBL" id="QGNW01000070">
    <property type="protein sequence ID" value="RVX02506.1"/>
    <property type="molecule type" value="Genomic_DNA"/>
</dbReference>
<dbReference type="GO" id="GO:0005905">
    <property type="term" value="C:clathrin-coated pit"/>
    <property type="evidence" value="ECO:0007669"/>
    <property type="project" value="UniProtKB-SubCell"/>
</dbReference>
<comment type="caution">
    <text evidence="11">The sequence shown here is derived from an EMBL/GenBank/DDBJ whole genome shotgun (WGS) entry which is preliminary data.</text>
</comment>
<feature type="domain" description="ENTH" evidence="10">
    <location>
        <begin position="40"/>
        <end position="177"/>
    </location>
</feature>
<feature type="compositionally biased region" description="Basic residues" evidence="9">
    <location>
        <begin position="379"/>
        <end position="397"/>
    </location>
</feature>
<dbReference type="CDD" id="cd16987">
    <property type="entry name" value="ANTH_N_AP180_plant"/>
    <property type="match status" value="1"/>
</dbReference>
<keyword evidence="8" id="KW-0968">Cytoplasmic vesicle</keyword>
<dbReference type="PROSITE" id="PS50942">
    <property type="entry name" value="ENTH"/>
    <property type="match status" value="1"/>
</dbReference>
<keyword evidence="6" id="KW-0472">Membrane</keyword>
<evidence type="ECO:0000256" key="4">
    <source>
        <dbReference type="ARBA" id="ARBA00022583"/>
    </source>
</evidence>
<protein>
    <submittedName>
        <fullName evidence="11">Putative clathrin assembly protein</fullName>
    </submittedName>
</protein>
<dbReference type="SUPFAM" id="SSF89009">
    <property type="entry name" value="GAT-like domain"/>
    <property type="match status" value="1"/>
</dbReference>
<dbReference type="Gene3D" id="1.25.40.90">
    <property type="match status" value="1"/>
</dbReference>
<evidence type="ECO:0000256" key="8">
    <source>
        <dbReference type="ARBA" id="ARBA00023329"/>
    </source>
</evidence>
<evidence type="ECO:0000313" key="12">
    <source>
        <dbReference type="Proteomes" id="UP000288805"/>
    </source>
</evidence>
<feature type="region of interest" description="Disordered" evidence="9">
    <location>
        <begin position="379"/>
        <end position="428"/>
    </location>
</feature>
<evidence type="ECO:0000256" key="7">
    <source>
        <dbReference type="ARBA" id="ARBA00023176"/>
    </source>
</evidence>
<name>A0A438J0M7_VITVI</name>
<dbReference type="AlphaFoldDB" id="A0A438J0M7"/>